<organism evidence="2 3">
    <name type="scientific">Plasmodium ovale</name>
    <name type="common">malaria parasite P. ovale</name>
    <dbReference type="NCBI Taxonomy" id="36330"/>
    <lineage>
        <taxon>Eukaryota</taxon>
        <taxon>Sar</taxon>
        <taxon>Alveolata</taxon>
        <taxon>Apicomplexa</taxon>
        <taxon>Aconoidasida</taxon>
        <taxon>Haemosporida</taxon>
        <taxon>Plasmodiidae</taxon>
        <taxon>Plasmodium</taxon>
        <taxon>Plasmodium (Plasmodium)</taxon>
    </lineage>
</organism>
<protein>
    <submittedName>
        <fullName evidence="2">PIR protein</fullName>
    </submittedName>
</protein>
<gene>
    <name evidence="2" type="primary">PowCR01_130008000</name>
    <name evidence="2" type="ORF">POWCR01_130008000</name>
</gene>
<dbReference type="Pfam" id="PF05795">
    <property type="entry name" value="Plasmodium_Vir"/>
    <property type="match status" value="1"/>
</dbReference>
<keyword evidence="1" id="KW-1133">Transmembrane helix</keyword>
<dbReference type="EMBL" id="LT594517">
    <property type="protein sequence ID" value="SBT78596.1"/>
    <property type="molecule type" value="Genomic_DNA"/>
</dbReference>
<sequence>MSYEIPDIYSFFSDFKTYMQYDNYIEKNSGKDEHNNTCHAFISDVNISSSETANNICAKFKNLYKFIHTTKESKRSEYLDDNDFAYLNYWLNNKLRNNTLRHNVTVNVFHKKMNSTEEEFTSYDIFEKKLFDFEDIDFTNMNLLTNLYIENSKFYENINSRKEEEKISCLEYNKELINTYKKGIIQCHLYDTNFCKALKHFEGEYVKISGPNSISEKCTDRKFLKLPTYEDVSQGDKKFTVVGSVLGPSVATLFTSIFLYMFTPFGQWIRGKMGKKKEAHSKLYEENDQSLLNNSDNEYSNTDYNEYHLSYDTLANY</sequence>
<evidence type="ECO:0000256" key="1">
    <source>
        <dbReference type="SAM" id="Phobius"/>
    </source>
</evidence>
<evidence type="ECO:0000313" key="2">
    <source>
        <dbReference type="EMBL" id="SBT78596.1"/>
    </source>
</evidence>
<proteinExistence type="predicted"/>
<dbReference type="AlphaFoldDB" id="A0A1C3KWK7"/>
<name>A0A1C3KWK7_PLAOA</name>
<accession>A0A1C3KWK7</accession>
<reference evidence="2 3" key="1">
    <citation type="submission" date="2016-06" db="EMBL/GenBank/DDBJ databases">
        <authorList>
            <consortium name="Pathogen Informatics"/>
        </authorList>
    </citation>
    <scope>NUCLEOTIDE SEQUENCE [LARGE SCALE GENOMIC DNA]</scope>
    <source>
        <strain evidence="2">PowCR01</strain>
    </source>
</reference>
<dbReference type="VEuPathDB" id="PlasmoDB:PocGH01_13011400"/>
<dbReference type="OrthoDB" id="10280445at2759"/>
<dbReference type="Proteomes" id="UP000243200">
    <property type="component" value="Chromosome 13"/>
</dbReference>
<evidence type="ECO:0000313" key="3">
    <source>
        <dbReference type="Proteomes" id="UP000243200"/>
    </source>
</evidence>
<dbReference type="InterPro" id="IPR008780">
    <property type="entry name" value="Plasmodium_Vir"/>
</dbReference>
<keyword evidence="1" id="KW-0812">Transmembrane</keyword>
<keyword evidence="1" id="KW-0472">Membrane</keyword>
<feature type="transmembrane region" description="Helical" evidence="1">
    <location>
        <begin position="241"/>
        <end position="263"/>
    </location>
</feature>
<dbReference type="VEuPathDB" id="PlasmoDB:POWCR01_130008000"/>